<dbReference type="InterPro" id="IPR015168">
    <property type="entry name" value="SsuA/THI5"/>
</dbReference>
<feature type="domain" description="SsuA/THI5-like" evidence="4">
    <location>
        <begin position="27"/>
        <end position="228"/>
    </location>
</feature>
<dbReference type="EMBL" id="GG657754">
    <property type="protein sequence ID" value="EFL21185.1"/>
    <property type="molecule type" value="Genomic_DNA"/>
</dbReference>
<dbReference type="Gene3D" id="3.40.190.10">
    <property type="entry name" value="Periplasmic binding protein-like II"/>
    <property type="match status" value="2"/>
</dbReference>
<dbReference type="STRING" id="457427.SSOG_00897"/>
<keyword evidence="3" id="KW-0732">Signal</keyword>
<dbReference type="AlphaFoldDB" id="D9WFU9"/>
<keyword evidence="6" id="KW-1185">Reference proteome</keyword>
<dbReference type="HOGENOM" id="CLU_1072321_0_0_11"/>
<name>D9WFU9_9ACTN</name>
<dbReference type="Proteomes" id="UP000003963">
    <property type="component" value="Unassembled WGS sequence"/>
</dbReference>
<organism evidence="5 6">
    <name type="scientific">Streptomyces himastatinicus ATCC 53653</name>
    <dbReference type="NCBI Taxonomy" id="457427"/>
    <lineage>
        <taxon>Bacteria</taxon>
        <taxon>Bacillati</taxon>
        <taxon>Actinomycetota</taxon>
        <taxon>Actinomycetes</taxon>
        <taxon>Kitasatosporales</taxon>
        <taxon>Streptomycetaceae</taxon>
        <taxon>Streptomyces</taxon>
        <taxon>Streptomyces violaceusniger group</taxon>
    </lineage>
</organism>
<proteinExistence type="inferred from homology"/>
<evidence type="ECO:0000313" key="6">
    <source>
        <dbReference type="Proteomes" id="UP000003963"/>
    </source>
</evidence>
<gene>
    <name evidence="5" type="ORF">SSOG_00897</name>
</gene>
<comment type="subcellular location">
    <subcellularLocation>
        <location evidence="1">Periplasm</location>
    </subcellularLocation>
</comment>
<dbReference type="PANTHER" id="PTHR30024">
    <property type="entry name" value="ALIPHATIC SULFONATES-BINDING PROTEIN-RELATED"/>
    <property type="match status" value="1"/>
</dbReference>
<dbReference type="SUPFAM" id="SSF53850">
    <property type="entry name" value="Periplasmic binding protein-like II"/>
    <property type="match status" value="1"/>
</dbReference>
<evidence type="ECO:0000313" key="5">
    <source>
        <dbReference type="EMBL" id="EFL21185.1"/>
    </source>
</evidence>
<dbReference type="GO" id="GO:0042597">
    <property type="term" value="C:periplasmic space"/>
    <property type="evidence" value="ECO:0007669"/>
    <property type="project" value="UniProtKB-SubCell"/>
</dbReference>
<evidence type="ECO:0000256" key="1">
    <source>
        <dbReference type="ARBA" id="ARBA00004418"/>
    </source>
</evidence>
<dbReference type="PANTHER" id="PTHR30024:SF47">
    <property type="entry name" value="TAURINE-BINDING PERIPLASMIC PROTEIN"/>
    <property type="match status" value="1"/>
</dbReference>
<protein>
    <submittedName>
        <fullName evidence="5">PE_PGRS family protein</fullName>
    </submittedName>
</protein>
<evidence type="ECO:0000256" key="2">
    <source>
        <dbReference type="ARBA" id="ARBA00010742"/>
    </source>
</evidence>
<sequence length="298" mass="31961">MHPRGGEERRMTVCLRQAVFVPPAVSVVADELGLFADSGLEVETVLIESSSDQRDRLVGGDVDVGVTAVDNLVVWNRGGGELRVVAQVESTTPLRLVARSSIEKVQDLRGARLGVDALDNGFAVVLRRLLAQRGLESADCEWVPVGGVRERFEALREGTVDATLLGPPLDELAIRERLVELISVVEEVPDFPGQGVVAGAAALHDGERLSRYLGALEAARRWLSGAPREQALEVLARGGYGTGAARAALRTCPVSLVPVRAGLERIVSMRRELGMLPDPAPRVEDLYDSGPLGLELGR</sequence>
<reference evidence="5 6" key="1">
    <citation type="submission" date="2009-02" db="EMBL/GenBank/DDBJ databases">
        <title>Annotation of Streptomyces hygroscopicus strain ATCC 53653.</title>
        <authorList>
            <consortium name="The Broad Institute Genome Sequencing Platform"/>
            <consortium name="Broad Institute Microbial Sequencing Center"/>
            <person name="Fischbach M."/>
            <person name="Godfrey P."/>
            <person name="Ward D."/>
            <person name="Young S."/>
            <person name="Zeng Q."/>
            <person name="Koehrsen M."/>
            <person name="Alvarado L."/>
            <person name="Berlin A.M."/>
            <person name="Bochicchio J."/>
            <person name="Borenstein D."/>
            <person name="Chapman S.B."/>
            <person name="Chen Z."/>
            <person name="Engels R."/>
            <person name="Freedman E."/>
            <person name="Gellesch M."/>
            <person name="Goldberg J."/>
            <person name="Griggs A."/>
            <person name="Gujja S."/>
            <person name="Heilman E.R."/>
            <person name="Heiman D.I."/>
            <person name="Hepburn T.A."/>
            <person name="Howarth C."/>
            <person name="Jen D."/>
            <person name="Larson L."/>
            <person name="Lewis B."/>
            <person name="Mehta T."/>
            <person name="Park D."/>
            <person name="Pearson M."/>
            <person name="Richards J."/>
            <person name="Roberts A."/>
            <person name="Saif S."/>
            <person name="Shea T.D."/>
            <person name="Shenoy N."/>
            <person name="Sisk P."/>
            <person name="Stolte C."/>
            <person name="Sykes S.N."/>
            <person name="Thomson T."/>
            <person name="Walk T."/>
            <person name="White J."/>
            <person name="Yandava C."/>
            <person name="Straight P."/>
            <person name="Clardy J."/>
            <person name="Hung D."/>
            <person name="Kolter R."/>
            <person name="Mekalanos J."/>
            <person name="Walker S."/>
            <person name="Walsh C.T."/>
            <person name="Wieland-Brown L.C."/>
            <person name="Haas B."/>
            <person name="Nusbaum C."/>
            <person name="Birren B."/>
        </authorList>
    </citation>
    <scope>NUCLEOTIDE SEQUENCE [LARGE SCALE GENOMIC DNA]</scope>
    <source>
        <strain evidence="5 6">ATCC 53653</strain>
    </source>
</reference>
<accession>D9WFU9</accession>
<dbReference type="Pfam" id="PF09084">
    <property type="entry name" value="NMT1"/>
    <property type="match status" value="1"/>
</dbReference>
<evidence type="ECO:0000259" key="4">
    <source>
        <dbReference type="Pfam" id="PF09084"/>
    </source>
</evidence>
<evidence type="ECO:0000256" key="3">
    <source>
        <dbReference type="ARBA" id="ARBA00022729"/>
    </source>
</evidence>
<comment type="similarity">
    <text evidence="2">Belongs to the bacterial solute-binding protein SsuA/TauA family.</text>
</comment>